<comment type="catalytic activity">
    <reaction evidence="5">
        <text>a tetracycline + NADPH + O2 + H(+) = an 11a-hydroxytetracycline + NADP(+) + H2O</text>
        <dbReference type="Rhea" id="RHEA:61444"/>
        <dbReference type="ChEBI" id="CHEBI:15377"/>
        <dbReference type="ChEBI" id="CHEBI:15378"/>
        <dbReference type="ChEBI" id="CHEBI:15379"/>
        <dbReference type="ChEBI" id="CHEBI:57783"/>
        <dbReference type="ChEBI" id="CHEBI:58349"/>
        <dbReference type="ChEBI" id="CHEBI:144644"/>
        <dbReference type="ChEBI" id="CHEBI:144645"/>
    </reaction>
</comment>
<feature type="binding site" evidence="5">
    <location>
        <position position="50"/>
    </location>
    <ligand>
        <name>FAD</name>
        <dbReference type="ChEBI" id="CHEBI:57692"/>
    </ligand>
</feature>
<comment type="domain">
    <text evidence="5">Consists of an N-terminal FAD-binding domain with a Rossman fold and a C-terminal substrate-binding domain.</text>
</comment>
<keyword evidence="5" id="KW-0547">Nucleotide-binding</keyword>
<protein>
    <recommendedName>
        <fullName evidence="5">Flavin-dependent monooxygenase</fullName>
    </recommendedName>
    <alternativeName>
        <fullName evidence="5">TetX monooxygenase</fullName>
        <shortName evidence="5">TetX</shortName>
        <ecNumber evidence="5">1.14.13.-</ecNumber>
    </alternativeName>
</protein>
<keyword evidence="5" id="KW-0963">Cytoplasm</keyword>
<dbReference type="InterPro" id="IPR002938">
    <property type="entry name" value="FAD-bd"/>
</dbReference>
<dbReference type="EMBL" id="JAAFZH010000009">
    <property type="protein sequence ID" value="NDU96955.1"/>
    <property type="molecule type" value="Genomic_DNA"/>
</dbReference>
<keyword evidence="4 5" id="KW-0503">Monooxygenase</keyword>
<comment type="caution">
    <text evidence="7">The sequence shown here is derived from an EMBL/GenBank/DDBJ whole genome shotgun (WGS) entry which is preliminary data.</text>
</comment>
<comment type="similarity">
    <text evidence="5">Belongs to the aromatic-ring hydroxylase family. TetX subfamily.</text>
</comment>
<dbReference type="Pfam" id="PF01494">
    <property type="entry name" value="FAD_binding_3"/>
    <property type="match status" value="1"/>
</dbReference>
<evidence type="ECO:0000256" key="3">
    <source>
        <dbReference type="ARBA" id="ARBA00023002"/>
    </source>
</evidence>
<evidence type="ECO:0000256" key="5">
    <source>
        <dbReference type="HAMAP-Rule" id="MF_00845"/>
    </source>
</evidence>
<dbReference type="InterPro" id="IPR036188">
    <property type="entry name" value="FAD/NAD-bd_sf"/>
</dbReference>
<keyword evidence="5" id="KW-0521">NADP</keyword>
<reference evidence="7 8" key="1">
    <citation type="submission" date="2020-02" db="EMBL/GenBank/DDBJ databases">
        <title>Draft genome sequence of two Spirosoma agri KCTC 52727 and Spirosoma terrae KCTC 52035.</title>
        <authorList>
            <person name="Rojas J."/>
            <person name="Ambika Manirajan B."/>
            <person name="Suarez C."/>
            <person name="Ratering S."/>
            <person name="Schnell S."/>
        </authorList>
    </citation>
    <scope>NUCLEOTIDE SEQUENCE [LARGE SCALE GENOMIC DNA]</scope>
    <source>
        <strain evidence="7 8">KCTC 52035</strain>
    </source>
</reference>
<keyword evidence="8" id="KW-1185">Reference proteome</keyword>
<evidence type="ECO:0000313" key="7">
    <source>
        <dbReference type="EMBL" id="NDU96955.1"/>
    </source>
</evidence>
<dbReference type="SUPFAM" id="SSF51905">
    <property type="entry name" value="FAD/NAD(P)-binding domain"/>
    <property type="match status" value="1"/>
</dbReference>
<dbReference type="AlphaFoldDB" id="A0A6L9L8P1"/>
<dbReference type="PANTHER" id="PTHR46972:SF1">
    <property type="entry name" value="FAD DEPENDENT OXIDOREDUCTASE DOMAIN-CONTAINING PROTEIN"/>
    <property type="match status" value="1"/>
</dbReference>
<dbReference type="EC" id="1.14.13.-" evidence="5"/>
<gene>
    <name evidence="7" type="ORF">GK108_18870</name>
</gene>
<comment type="function">
    <text evidence="5">An FAD-requiring monooxygenase active on some tetracycline antibiotic derivatives, which leads to their inactivation. Hydroxylates carbon 11a of tetracycline and some analogs.</text>
</comment>
<evidence type="ECO:0000256" key="4">
    <source>
        <dbReference type="ARBA" id="ARBA00023033"/>
    </source>
</evidence>
<dbReference type="GO" id="GO:0004497">
    <property type="term" value="F:monooxygenase activity"/>
    <property type="evidence" value="ECO:0007669"/>
    <property type="project" value="UniProtKB-UniRule"/>
</dbReference>
<dbReference type="HAMAP" id="MF_00845">
    <property type="entry name" value="TetX_monooxygenase"/>
    <property type="match status" value="1"/>
</dbReference>
<dbReference type="GO" id="GO:0005737">
    <property type="term" value="C:cytoplasm"/>
    <property type="evidence" value="ECO:0007669"/>
    <property type="project" value="UniProtKB-SubCell"/>
</dbReference>
<dbReference type="PANTHER" id="PTHR46972">
    <property type="entry name" value="MONOOXYGENASE ASQM-RELATED"/>
    <property type="match status" value="1"/>
</dbReference>
<keyword evidence="1 5" id="KW-0285">Flavoprotein</keyword>
<organism evidence="7 8">
    <name type="scientific">Spirosoma terrae</name>
    <dbReference type="NCBI Taxonomy" id="1968276"/>
    <lineage>
        <taxon>Bacteria</taxon>
        <taxon>Pseudomonadati</taxon>
        <taxon>Bacteroidota</taxon>
        <taxon>Cytophagia</taxon>
        <taxon>Cytophagales</taxon>
        <taxon>Cytophagaceae</taxon>
        <taxon>Spirosoma</taxon>
    </lineage>
</organism>
<accession>A0A6L9L8P1</accession>
<evidence type="ECO:0000256" key="1">
    <source>
        <dbReference type="ARBA" id="ARBA00022630"/>
    </source>
</evidence>
<dbReference type="Gene3D" id="3.50.50.60">
    <property type="entry name" value="FAD/NAD(P)-binding domain"/>
    <property type="match status" value="1"/>
</dbReference>
<sequence length="376" mass="42154">MLLNDKKITILGAGPVGLTMARLLQQQGADVTVYERDNGPQARIWGGTLDLHKHSGQEAMKKAGLLERYYATALPMGVTIADEHGNVLSKKETTPENQFDNPEINRNDLRQLLLDSLKDGTVVWDRKVTELKERDGKWLLQFDDKPDATADFVIVANGGMSRVRSYVTEADVYDTGTFIIQGDVPEPAINCPEFYQLCYGNRLMTAHKGNLLVANPYNNGVLSYGVMFKKPENWANGNALDFQDRDSIHTFLSDRLSDWDERYLQVIQATSFFVGLSTRKLPLDKPWKTDRPLPITLIGDAAHLMPPFAGQGVNTGLMDALILSENLTNGTFESIEAAISDYEQKMIVYATDAQRESSENEMAMHQPDFSFQQFIH</sequence>
<name>A0A6L9L8P1_9BACT</name>
<dbReference type="InterPro" id="IPR043683">
    <property type="entry name" value="TetX_monooxygenase"/>
</dbReference>
<comment type="subcellular location">
    <subcellularLocation>
        <location evidence="5">Cytoplasm</location>
    </subcellularLocation>
</comment>
<dbReference type="GO" id="GO:0071949">
    <property type="term" value="F:FAD binding"/>
    <property type="evidence" value="ECO:0007669"/>
    <property type="project" value="InterPro"/>
</dbReference>
<feature type="domain" description="FAD-binding" evidence="6">
    <location>
        <begin position="7"/>
        <end position="329"/>
    </location>
</feature>
<dbReference type="GO" id="GO:0046677">
    <property type="term" value="P:response to antibiotic"/>
    <property type="evidence" value="ECO:0007669"/>
    <property type="project" value="InterPro"/>
</dbReference>
<keyword evidence="2 5" id="KW-0274">FAD</keyword>
<evidence type="ECO:0000259" key="6">
    <source>
        <dbReference type="Pfam" id="PF01494"/>
    </source>
</evidence>
<evidence type="ECO:0000256" key="2">
    <source>
        <dbReference type="ARBA" id="ARBA00022827"/>
    </source>
</evidence>
<feature type="binding site" evidence="5">
    <location>
        <position position="300"/>
    </location>
    <ligand>
        <name>FAD</name>
        <dbReference type="ChEBI" id="CHEBI:57692"/>
    </ligand>
</feature>
<comment type="subunit">
    <text evidence="5">Monomer.</text>
</comment>
<keyword evidence="3 5" id="KW-0560">Oxidoreductase</keyword>
<dbReference type="Proteomes" id="UP000474175">
    <property type="component" value="Unassembled WGS sequence"/>
</dbReference>
<evidence type="ECO:0000313" key="8">
    <source>
        <dbReference type="Proteomes" id="UP000474175"/>
    </source>
</evidence>
<comment type="cofactor">
    <cofactor evidence="5">
        <name>FAD</name>
        <dbReference type="ChEBI" id="CHEBI:57692"/>
    </cofactor>
</comment>
<dbReference type="RefSeq" id="WP_163952287.1">
    <property type="nucleotide sequence ID" value="NZ_JAAFZH010000009.1"/>
</dbReference>
<feature type="binding site" evidence="5">
    <location>
        <position position="43"/>
    </location>
    <ligand>
        <name>NADPH</name>
        <dbReference type="ChEBI" id="CHEBI:57783"/>
    </ligand>
</feature>
<dbReference type="PRINTS" id="PR00420">
    <property type="entry name" value="RNGMNOXGNASE"/>
</dbReference>
<proteinExistence type="inferred from homology"/>
<feature type="binding site" evidence="5">
    <location>
        <position position="106"/>
    </location>
    <ligand>
        <name>FAD</name>
        <dbReference type="ChEBI" id="CHEBI:57692"/>
    </ligand>
</feature>